<organism evidence="3 4">
    <name type="scientific">Anaerobium acetethylicum</name>
    <dbReference type="NCBI Taxonomy" id="1619234"/>
    <lineage>
        <taxon>Bacteria</taxon>
        <taxon>Bacillati</taxon>
        <taxon>Bacillota</taxon>
        <taxon>Clostridia</taxon>
        <taxon>Lachnospirales</taxon>
        <taxon>Lachnospiraceae</taxon>
        <taxon>Anaerobium</taxon>
    </lineage>
</organism>
<dbReference type="Pfam" id="PF04014">
    <property type="entry name" value="MazE_antitoxin"/>
    <property type="match status" value="1"/>
</dbReference>
<keyword evidence="1" id="KW-0238">DNA-binding</keyword>
<reference evidence="3 4" key="1">
    <citation type="submission" date="2016-09" db="EMBL/GenBank/DDBJ databases">
        <authorList>
            <person name="Capua I."/>
            <person name="De Benedictis P."/>
            <person name="Joannis T."/>
            <person name="Lombin L.H."/>
            <person name="Cattoli G."/>
        </authorList>
    </citation>
    <scope>NUCLEOTIDE SEQUENCE [LARGE SCALE GENOMIC DNA]</scope>
    <source>
        <strain evidence="3 4">GluBS11</strain>
    </source>
</reference>
<dbReference type="Proteomes" id="UP000199315">
    <property type="component" value="Unassembled WGS sequence"/>
</dbReference>
<dbReference type="EMBL" id="FMKA01000035">
    <property type="protein sequence ID" value="SCP99220.1"/>
    <property type="molecule type" value="Genomic_DNA"/>
</dbReference>
<dbReference type="Gene3D" id="2.10.260.10">
    <property type="match status" value="1"/>
</dbReference>
<evidence type="ECO:0000259" key="2">
    <source>
        <dbReference type="PROSITE" id="PS51740"/>
    </source>
</evidence>
<feature type="domain" description="SpoVT-AbrB" evidence="2">
    <location>
        <begin position="5"/>
        <end position="50"/>
    </location>
</feature>
<dbReference type="InterPro" id="IPR007159">
    <property type="entry name" value="SpoVT-AbrB_dom"/>
</dbReference>
<evidence type="ECO:0000313" key="3">
    <source>
        <dbReference type="EMBL" id="SCP99220.1"/>
    </source>
</evidence>
<dbReference type="RefSeq" id="WP_091236526.1">
    <property type="nucleotide sequence ID" value="NZ_FMKA01000035.1"/>
</dbReference>
<dbReference type="InterPro" id="IPR052731">
    <property type="entry name" value="B_subtilis_Trans_State_Reg"/>
</dbReference>
<evidence type="ECO:0000313" key="4">
    <source>
        <dbReference type="Proteomes" id="UP000199315"/>
    </source>
</evidence>
<evidence type="ECO:0000256" key="1">
    <source>
        <dbReference type="PROSITE-ProRule" id="PRU01076"/>
    </source>
</evidence>
<name>A0A1D3TXX1_9FIRM</name>
<gene>
    <name evidence="3" type="ORF">SAMN05421730_103516</name>
</gene>
<dbReference type="PROSITE" id="PS51740">
    <property type="entry name" value="SPOVT_ABRB"/>
    <property type="match status" value="1"/>
</dbReference>
<keyword evidence="4" id="KW-1185">Reference proteome</keyword>
<dbReference type="PANTHER" id="PTHR36432:SF4">
    <property type="entry name" value="TRANSITION STATE REGULATOR ABH-RELATED"/>
    <property type="match status" value="1"/>
</dbReference>
<dbReference type="PANTHER" id="PTHR36432">
    <property type="match status" value="1"/>
</dbReference>
<dbReference type="InterPro" id="IPR037914">
    <property type="entry name" value="SpoVT-AbrB_sf"/>
</dbReference>
<dbReference type="STRING" id="1619234.SAMN05421730_103516"/>
<dbReference type="SMART" id="SM00966">
    <property type="entry name" value="SpoVT_AbrB"/>
    <property type="match status" value="1"/>
</dbReference>
<proteinExistence type="predicted"/>
<dbReference type="NCBIfam" id="TIGR01439">
    <property type="entry name" value="lp_hng_hel_AbrB"/>
    <property type="match status" value="1"/>
</dbReference>
<dbReference type="SUPFAM" id="SSF89447">
    <property type="entry name" value="AbrB/MazE/MraZ-like"/>
    <property type="match status" value="1"/>
</dbReference>
<protein>
    <submittedName>
        <fullName evidence="3">Transcriptional pleiotropic regulator of transition state genes</fullName>
    </submittedName>
</protein>
<sequence length="87" mass="9974">MRDTGVVRRLDELGRITLPMELRKSLNLTERDSLHIFVEEDKIILQKFSPSDIFTGSMDDLIDFHGKKVSKESIIEMAKLAGLKVKE</sequence>
<dbReference type="OrthoDB" id="9782993at2"/>
<dbReference type="AlphaFoldDB" id="A0A1D3TXX1"/>
<dbReference type="GO" id="GO:0003677">
    <property type="term" value="F:DNA binding"/>
    <property type="evidence" value="ECO:0007669"/>
    <property type="project" value="UniProtKB-UniRule"/>
</dbReference>
<accession>A0A1D3TXX1</accession>